<keyword evidence="1" id="KW-0812">Transmembrane</keyword>
<reference evidence="2 3" key="1">
    <citation type="submission" date="2019-11" db="EMBL/GenBank/DDBJ databases">
        <title>FDA dAtabase for Regulatory Grade micrObial Sequences (FDA-ARGOS): Supporting development and validation of Infectious Disease Dx tests.</title>
        <authorList>
            <person name="Turner S."/>
            <person name="Byrd R."/>
            <person name="Tallon L."/>
            <person name="Sadzewicz L."/>
            <person name="Vavikolanu K."/>
            <person name="Mehta A."/>
            <person name="Aluvathingal J."/>
            <person name="Nadendla S."/>
            <person name="Myers T."/>
            <person name="Yan Y."/>
            <person name="Sichtig H."/>
        </authorList>
    </citation>
    <scope>NUCLEOTIDE SEQUENCE [LARGE SCALE GENOMIC DNA]</scope>
    <source>
        <strain evidence="2 3">FDAARGOS_742</strain>
    </source>
</reference>
<keyword evidence="3" id="KW-1185">Reference proteome</keyword>
<gene>
    <name evidence="2" type="ORF">FOC50_05750</name>
</gene>
<evidence type="ECO:0000313" key="3">
    <source>
        <dbReference type="Proteomes" id="UP000427636"/>
    </source>
</evidence>
<dbReference type="Proteomes" id="UP000427636">
    <property type="component" value="Chromosome"/>
</dbReference>
<dbReference type="GeneID" id="84802748"/>
<evidence type="ECO:0000313" key="2">
    <source>
        <dbReference type="EMBL" id="QGS07787.1"/>
    </source>
</evidence>
<sequence>MRKFNIFIVSYCLLLILEIIVNSIIESKTDYTISAIYSTYMTYLVIGAVLLIIVRIIIQLCLIKDKSTESIIGRAIAAVFLIFIGLLTIVIPALIEEKVYIETVNNTEYVVVERGAFVVESLRYYHKKRDKFLMEKRISYVRKISEKSPEGEKEDYLNE</sequence>
<evidence type="ECO:0000256" key="1">
    <source>
        <dbReference type="SAM" id="Phobius"/>
    </source>
</evidence>
<organism evidence="2 3">
    <name type="scientific">Gemella sanguinis</name>
    <dbReference type="NCBI Taxonomy" id="84135"/>
    <lineage>
        <taxon>Bacteria</taxon>
        <taxon>Bacillati</taxon>
        <taxon>Bacillota</taxon>
        <taxon>Bacilli</taxon>
        <taxon>Bacillales</taxon>
        <taxon>Gemellaceae</taxon>
        <taxon>Gemella</taxon>
    </lineage>
</organism>
<keyword evidence="1" id="KW-0472">Membrane</keyword>
<dbReference type="EMBL" id="CP046313">
    <property type="protein sequence ID" value="QGS07787.1"/>
    <property type="molecule type" value="Genomic_DNA"/>
</dbReference>
<feature type="transmembrane region" description="Helical" evidence="1">
    <location>
        <begin position="75"/>
        <end position="95"/>
    </location>
</feature>
<accession>A0ABX6FH01</accession>
<dbReference type="RefSeq" id="WP_006363728.1">
    <property type="nucleotide sequence ID" value="NZ_CP046313.1"/>
</dbReference>
<keyword evidence="1" id="KW-1133">Transmembrane helix</keyword>
<name>A0ABX6FH01_9BACL</name>
<feature type="transmembrane region" description="Helical" evidence="1">
    <location>
        <begin position="7"/>
        <end position="25"/>
    </location>
</feature>
<protein>
    <submittedName>
        <fullName evidence="2">Uncharacterized protein</fullName>
    </submittedName>
</protein>
<feature type="transmembrane region" description="Helical" evidence="1">
    <location>
        <begin position="40"/>
        <end position="63"/>
    </location>
</feature>
<proteinExistence type="predicted"/>